<dbReference type="SUPFAM" id="SSF52821">
    <property type="entry name" value="Rhodanese/Cell cycle control phosphatase"/>
    <property type="match status" value="1"/>
</dbReference>
<comment type="caution">
    <text evidence="3">The sequence shown here is derived from an EMBL/GenBank/DDBJ whole genome shotgun (WGS) entry which is preliminary data.</text>
</comment>
<dbReference type="PANTHER" id="PTHR43031:SF18">
    <property type="entry name" value="RHODANESE-RELATED SULFURTRANSFERASES"/>
    <property type="match status" value="1"/>
</dbReference>
<proteinExistence type="predicted"/>
<reference evidence="4" key="1">
    <citation type="journal article" date="2019" name="Int. J. Syst. Evol. Microbiol.">
        <title>The Global Catalogue of Microorganisms (GCM) 10K type strain sequencing project: providing services to taxonomists for standard genome sequencing and annotation.</title>
        <authorList>
            <consortium name="The Broad Institute Genomics Platform"/>
            <consortium name="The Broad Institute Genome Sequencing Center for Infectious Disease"/>
            <person name="Wu L."/>
            <person name="Ma J."/>
        </authorList>
    </citation>
    <scope>NUCLEOTIDE SEQUENCE [LARGE SCALE GENOMIC DNA]</scope>
    <source>
        <strain evidence="4">KCTC 42808</strain>
    </source>
</reference>
<dbReference type="PROSITE" id="PS51257">
    <property type="entry name" value="PROKAR_LIPOPROTEIN"/>
    <property type="match status" value="1"/>
</dbReference>
<accession>A0ABW5K023</accession>
<feature type="chain" id="PRO_5046991479" evidence="1">
    <location>
        <begin position="25"/>
        <end position="130"/>
    </location>
</feature>
<dbReference type="CDD" id="cd00158">
    <property type="entry name" value="RHOD"/>
    <property type="match status" value="1"/>
</dbReference>
<feature type="signal peptide" evidence="1">
    <location>
        <begin position="1"/>
        <end position="24"/>
    </location>
</feature>
<dbReference type="RefSeq" id="WP_379902758.1">
    <property type="nucleotide sequence ID" value="NZ_JBHULM010000011.1"/>
</dbReference>
<dbReference type="PROSITE" id="PS50206">
    <property type="entry name" value="RHODANESE_3"/>
    <property type="match status" value="1"/>
</dbReference>
<name>A0ABW5K023_9FLAO</name>
<dbReference type="Pfam" id="PF00581">
    <property type="entry name" value="Rhodanese"/>
    <property type="match status" value="1"/>
</dbReference>
<dbReference type="EMBL" id="JBHULM010000011">
    <property type="protein sequence ID" value="MFD2542183.1"/>
    <property type="molecule type" value="Genomic_DNA"/>
</dbReference>
<dbReference type="InterPro" id="IPR001763">
    <property type="entry name" value="Rhodanese-like_dom"/>
</dbReference>
<gene>
    <name evidence="3" type="ORF">ACFSSB_07630</name>
</gene>
<evidence type="ECO:0000313" key="3">
    <source>
        <dbReference type="EMBL" id="MFD2542183.1"/>
    </source>
</evidence>
<dbReference type="InterPro" id="IPR036873">
    <property type="entry name" value="Rhodanese-like_dom_sf"/>
</dbReference>
<dbReference type="PANTHER" id="PTHR43031">
    <property type="entry name" value="FAD-DEPENDENT OXIDOREDUCTASE"/>
    <property type="match status" value="1"/>
</dbReference>
<dbReference type="Gene3D" id="3.40.250.10">
    <property type="entry name" value="Rhodanese-like domain"/>
    <property type="match status" value="1"/>
</dbReference>
<sequence>MKRLSILLLSLLVLISFGCKEENATNIKEITTQEMQSLLKMDQVQLVDVRTSKEFKTGYIEKAQNIDFLSPTFDQDILKLDKEKPVLLYCHSGGRSAKCAKKLEEAGFKKIYDLQGGISRWKHEGLAVSK</sequence>
<keyword evidence="1" id="KW-0732">Signal</keyword>
<evidence type="ECO:0000313" key="4">
    <source>
        <dbReference type="Proteomes" id="UP001597467"/>
    </source>
</evidence>
<feature type="domain" description="Rhodanese" evidence="2">
    <location>
        <begin position="40"/>
        <end position="130"/>
    </location>
</feature>
<dbReference type="Proteomes" id="UP001597467">
    <property type="component" value="Unassembled WGS sequence"/>
</dbReference>
<evidence type="ECO:0000256" key="1">
    <source>
        <dbReference type="SAM" id="SignalP"/>
    </source>
</evidence>
<keyword evidence="4" id="KW-1185">Reference proteome</keyword>
<dbReference type="SMART" id="SM00450">
    <property type="entry name" value="RHOD"/>
    <property type="match status" value="1"/>
</dbReference>
<evidence type="ECO:0000259" key="2">
    <source>
        <dbReference type="PROSITE" id="PS50206"/>
    </source>
</evidence>
<dbReference type="InterPro" id="IPR050229">
    <property type="entry name" value="GlpE_sulfurtransferase"/>
</dbReference>
<organism evidence="3 4">
    <name type="scientific">Lacinutrix gracilariae</name>
    <dbReference type="NCBI Taxonomy" id="1747198"/>
    <lineage>
        <taxon>Bacteria</taxon>
        <taxon>Pseudomonadati</taxon>
        <taxon>Bacteroidota</taxon>
        <taxon>Flavobacteriia</taxon>
        <taxon>Flavobacteriales</taxon>
        <taxon>Flavobacteriaceae</taxon>
        <taxon>Lacinutrix</taxon>
    </lineage>
</organism>
<protein>
    <submittedName>
        <fullName evidence="3">Rhodanese-like domain-containing protein</fullName>
    </submittedName>
</protein>